<dbReference type="InterPro" id="IPR024156">
    <property type="entry name" value="Small_GTPase_ARF"/>
</dbReference>
<keyword evidence="8" id="KW-0333">Golgi apparatus</keyword>
<reference evidence="14" key="3">
    <citation type="submission" date="2025-09" db="UniProtKB">
        <authorList>
            <consortium name="Ensembl"/>
        </authorList>
    </citation>
    <scope>IDENTIFICATION</scope>
</reference>
<dbReference type="InterPro" id="IPR005225">
    <property type="entry name" value="Small_GTP-bd"/>
</dbReference>
<evidence type="ECO:0000256" key="8">
    <source>
        <dbReference type="ARBA" id="ARBA00023034"/>
    </source>
</evidence>
<evidence type="ECO:0000256" key="6">
    <source>
        <dbReference type="ARBA" id="ARBA00022892"/>
    </source>
</evidence>
<keyword evidence="6" id="KW-0931">ER-Golgi transport</keyword>
<dbReference type="Ensembl" id="ENSMICT00000037419.2">
    <property type="protein sequence ID" value="ENSMICP00000025448.2"/>
    <property type="gene ID" value="ENSMICG00000037928.2"/>
</dbReference>
<evidence type="ECO:0000256" key="13">
    <source>
        <dbReference type="RuleBase" id="RU003925"/>
    </source>
</evidence>
<dbReference type="GO" id="GO:0016192">
    <property type="term" value="P:vesicle-mediated transport"/>
    <property type="evidence" value="ECO:0007669"/>
    <property type="project" value="UniProtKB-KW"/>
</dbReference>
<dbReference type="FunFam" id="3.40.50.300:FF:003500">
    <property type="entry name" value="ADP-ribosylation factor 1"/>
    <property type="match status" value="1"/>
</dbReference>
<reference evidence="14" key="1">
    <citation type="submission" date="2016-12" db="EMBL/GenBank/DDBJ databases">
        <title>Mouse lemur reference genome and diversity panel.</title>
        <authorList>
            <person name="Harris R."/>
            <person name="Larsen P."/>
            <person name="Liu Y."/>
            <person name="Hughes D.S."/>
            <person name="Murali S."/>
            <person name="Raveendran M."/>
            <person name="Korchina V."/>
            <person name="Wang M."/>
            <person name="Jhangiani S."/>
            <person name="Bandaranaike D."/>
            <person name="Bellair M."/>
            <person name="Blankenburg K."/>
            <person name="Chao H."/>
            <person name="Dahdouli M."/>
            <person name="Dinh H."/>
            <person name="Doddapaneni H."/>
            <person name="English A."/>
            <person name="Firestine M."/>
            <person name="Gnanaolivu R."/>
            <person name="Gross S."/>
            <person name="Hernandez B."/>
            <person name="Javaid M."/>
            <person name="Jayaseelan J."/>
            <person name="Jones J."/>
            <person name="Khan Z."/>
            <person name="Kovar C."/>
            <person name="Kurapati P."/>
            <person name="Le B."/>
            <person name="Lee S."/>
            <person name="Li M."/>
            <person name="Mathew T."/>
            <person name="Narasimhan A."/>
            <person name="Ngo D."/>
            <person name="Nguyen L."/>
            <person name="Okwuonu G."/>
            <person name="Ongeri F."/>
            <person name="Osuji N."/>
            <person name="Pu L.-L."/>
            <person name="Puazo M."/>
            <person name="Quiroz J."/>
            <person name="Raj R."/>
            <person name="Rajbhandari K."/>
            <person name="Reid J.G."/>
            <person name="Santibanez J."/>
            <person name="Sexton D."/>
            <person name="Skinner E."/>
            <person name="Vee V."/>
            <person name="Weissenberger G."/>
            <person name="Wu Y."/>
            <person name="Xin Y."/>
            <person name="Han Y."/>
            <person name="Campbell C."/>
            <person name="Brown A."/>
            <person name="Sullivan B."/>
            <person name="Shelton J."/>
            <person name="Brown S."/>
            <person name="Dudchenko O."/>
            <person name="Machol I."/>
            <person name="Durand N."/>
            <person name="Shamim M."/>
            <person name="Lieberman A."/>
            <person name="Muzny D.M."/>
            <person name="Richards S."/>
            <person name="Yoder A."/>
            <person name="Worley K.C."/>
            <person name="Rogers J."/>
            <person name="Gibbs R.A."/>
        </authorList>
    </citation>
    <scope>NUCLEOTIDE SEQUENCE [LARGE SCALE GENOMIC DNA]</scope>
</reference>
<evidence type="ECO:0008006" key="16">
    <source>
        <dbReference type="Google" id="ProtNLM"/>
    </source>
</evidence>
<keyword evidence="5 11" id="KW-0547">Nucleotide-binding</keyword>
<dbReference type="Gene3D" id="3.40.50.300">
    <property type="entry name" value="P-loop containing nucleotide triphosphate hydrolases"/>
    <property type="match status" value="1"/>
</dbReference>
<reference evidence="14" key="2">
    <citation type="submission" date="2025-08" db="UniProtKB">
        <authorList>
            <consortium name="Ensembl"/>
        </authorList>
    </citation>
    <scope>IDENTIFICATION</scope>
</reference>
<evidence type="ECO:0000256" key="1">
    <source>
        <dbReference type="ARBA" id="ARBA00004555"/>
    </source>
</evidence>
<evidence type="ECO:0000256" key="5">
    <source>
        <dbReference type="ARBA" id="ARBA00022741"/>
    </source>
</evidence>
<name>A0A8C5XIB7_MICMU</name>
<dbReference type="PROSITE" id="PS51417">
    <property type="entry name" value="ARF"/>
    <property type="match status" value="1"/>
</dbReference>
<evidence type="ECO:0000313" key="14">
    <source>
        <dbReference type="Ensembl" id="ENSMICP00000025448.2"/>
    </source>
</evidence>
<evidence type="ECO:0000256" key="4">
    <source>
        <dbReference type="ARBA" id="ARBA00022707"/>
    </source>
</evidence>
<keyword evidence="12" id="KW-0460">Magnesium</keyword>
<comment type="similarity">
    <text evidence="2 13">Belongs to the small GTPase superfamily. Arf family.</text>
</comment>
<keyword evidence="15" id="KW-1185">Reference proteome</keyword>
<dbReference type="SMART" id="SM00177">
    <property type="entry name" value="ARF"/>
    <property type="match status" value="1"/>
</dbReference>
<accession>A0A8C5XIB7</accession>
<keyword evidence="9 11" id="KW-0342">GTP-binding</keyword>
<dbReference type="Pfam" id="PF00025">
    <property type="entry name" value="Arf"/>
    <property type="match status" value="1"/>
</dbReference>
<dbReference type="InterPro" id="IPR006689">
    <property type="entry name" value="Small_GTPase_ARF/SAR"/>
</dbReference>
<dbReference type="GO" id="GO:0015031">
    <property type="term" value="P:protein transport"/>
    <property type="evidence" value="ECO:0007669"/>
    <property type="project" value="UniProtKB-KW"/>
</dbReference>
<protein>
    <recommendedName>
        <fullName evidence="16">ADP-ribosylation factor 4</fullName>
    </recommendedName>
</protein>
<dbReference type="GO" id="GO:0005525">
    <property type="term" value="F:GTP binding"/>
    <property type="evidence" value="ECO:0007669"/>
    <property type="project" value="UniProtKB-KW"/>
</dbReference>
<dbReference type="NCBIfam" id="TIGR00231">
    <property type="entry name" value="small_GTP"/>
    <property type="match status" value="1"/>
</dbReference>
<proteinExistence type="inferred from homology"/>
<evidence type="ECO:0000256" key="9">
    <source>
        <dbReference type="ARBA" id="ARBA00023134"/>
    </source>
</evidence>
<keyword evidence="10" id="KW-0449">Lipoprotein</keyword>
<dbReference type="AlphaFoldDB" id="A0A8C5XIB7"/>
<keyword evidence="3" id="KW-0813">Transport</keyword>
<evidence type="ECO:0000256" key="7">
    <source>
        <dbReference type="ARBA" id="ARBA00022927"/>
    </source>
</evidence>
<evidence type="ECO:0000313" key="15">
    <source>
        <dbReference type="Proteomes" id="UP000694394"/>
    </source>
</evidence>
<organism evidence="14 15">
    <name type="scientific">Microcebus murinus</name>
    <name type="common">Gray mouse lemur</name>
    <name type="synonym">Lemur murinus</name>
    <dbReference type="NCBI Taxonomy" id="30608"/>
    <lineage>
        <taxon>Eukaryota</taxon>
        <taxon>Metazoa</taxon>
        <taxon>Chordata</taxon>
        <taxon>Craniata</taxon>
        <taxon>Vertebrata</taxon>
        <taxon>Euteleostomi</taxon>
        <taxon>Mammalia</taxon>
        <taxon>Eutheria</taxon>
        <taxon>Euarchontoglires</taxon>
        <taxon>Primates</taxon>
        <taxon>Strepsirrhini</taxon>
        <taxon>Lemuriformes</taxon>
        <taxon>Cheirogaleidae</taxon>
        <taxon>Microcebus</taxon>
    </lineage>
</organism>
<dbReference type="InterPro" id="IPR027417">
    <property type="entry name" value="P-loop_NTPase"/>
</dbReference>
<feature type="binding site" evidence="11">
    <location>
        <position position="54"/>
    </location>
    <ligand>
        <name>GTP</name>
        <dbReference type="ChEBI" id="CHEBI:37565"/>
    </ligand>
</feature>
<evidence type="ECO:0000256" key="12">
    <source>
        <dbReference type="PIRSR" id="PIRSR606689-2"/>
    </source>
</evidence>
<feature type="binding site" evidence="12">
    <location>
        <position position="22"/>
    </location>
    <ligand>
        <name>Mg(2+)</name>
        <dbReference type="ChEBI" id="CHEBI:18420"/>
    </ligand>
</feature>
<comment type="subcellular location">
    <subcellularLocation>
        <location evidence="1">Golgi apparatus</location>
    </subcellularLocation>
</comment>
<dbReference type="PRINTS" id="PR00328">
    <property type="entry name" value="SAR1GTPBP"/>
</dbReference>
<keyword evidence="12" id="KW-0479">Metal-binding</keyword>
<feature type="binding site" evidence="12">
    <location>
        <position position="39"/>
    </location>
    <ligand>
        <name>Mg(2+)</name>
        <dbReference type="ChEBI" id="CHEBI:18420"/>
    </ligand>
</feature>
<dbReference type="Proteomes" id="UP000694394">
    <property type="component" value="Chromosome 19"/>
</dbReference>
<dbReference type="GeneTree" id="ENSGT00940000156297"/>
<evidence type="ECO:0000256" key="3">
    <source>
        <dbReference type="ARBA" id="ARBA00022448"/>
    </source>
</evidence>
<evidence type="ECO:0000256" key="2">
    <source>
        <dbReference type="ARBA" id="ARBA00010290"/>
    </source>
</evidence>
<dbReference type="EMBL" id="ABDC03023066">
    <property type="status" value="NOT_ANNOTATED_CDS"/>
    <property type="molecule type" value="Genomic_DNA"/>
</dbReference>
<dbReference type="SMART" id="SM00178">
    <property type="entry name" value="SAR"/>
    <property type="match status" value="1"/>
</dbReference>
<feature type="binding site" evidence="11">
    <location>
        <begin position="15"/>
        <end position="22"/>
    </location>
    <ligand>
        <name>GTP</name>
        <dbReference type="ChEBI" id="CHEBI:37565"/>
    </ligand>
</feature>
<evidence type="ECO:0000256" key="11">
    <source>
        <dbReference type="PIRSR" id="PIRSR606689-1"/>
    </source>
</evidence>
<dbReference type="GO" id="GO:0005794">
    <property type="term" value="C:Golgi apparatus"/>
    <property type="evidence" value="ECO:0007669"/>
    <property type="project" value="UniProtKB-SubCell"/>
</dbReference>
<keyword evidence="4" id="KW-0519">Myristate</keyword>
<dbReference type="PANTHER" id="PTHR11711">
    <property type="entry name" value="ADP RIBOSYLATION FACTOR-RELATED"/>
    <property type="match status" value="1"/>
</dbReference>
<feature type="binding site" evidence="11">
    <location>
        <begin position="110"/>
        <end position="113"/>
    </location>
    <ligand>
        <name>GTP</name>
        <dbReference type="ChEBI" id="CHEBI:37565"/>
    </ligand>
</feature>
<evidence type="ECO:0000256" key="10">
    <source>
        <dbReference type="ARBA" id="ARBA00023288"/>
    </source>
</evidence>
<dbReference type="SUPFAM" id="SSF52540">
    <property type="entry name" value="P-loop containing nucleoside triphosphate hydrolases"/>
    <property type="match status" value="1"/>
</dbReference>
<dbReference type="GO" id="GO:0003924">
    <property type="term" value="F:GTPase activity"/>
    <property type="evidence" value="ECO:0007669"/>
    <property type="project" value="InterPro"/>
</dbReference>
<dbReference type="GO" id="GO:0046872">
    <property type="term" value="F:metal ion binding"/>
    <property type="evidence" value="ECO:0007669"/>
    <property type="project" value="UniProtKB-KW"/>
</dbReference>
<keyword evidence="7" id="KW-0653">Protein transport</keyword>
<sequence>MGLTISKQTRILMVGLDAAGRTAILCKLKLGGIATTIPTTGLNNICFTVRDVGGQAKIRPLWRHYFQNTQGLIFVVDGYDHERIQEGAEELQKMLQEDELKDAVLLLFANKWDLPNAMAISEMTDKLGLQSLRNGTWYVQATCLSKR</sequence>